<evidence type="ECO:0000313" key="3">
    <source>
        <dbReference type="Proteomes" id="UP000304148"/>
    </source>
</evidence>
<name>A0A383RAS6_PAEAL</name>
<reference evidence="3" key="1">
    <citation type="submission" date="2018-08" db="EMBL/GenBank/DDBJ databases">
        <authorList>
            <person name="Chevrot R."/>
        </authorList>
    </citation>
    <scope>NUCLEOTIDE SEQUENCE [LARGE SCALE GENOMIC DNA]</scope>
</reference>
<accession>A0A383RAS6</accession>
<dbReference type="RefSeq" id="WP_138185665.1">
    <property type="nucleotide sequence ID" value="NZ_LS992241.1"/>
</dbReference>
<evidence type="ECO:0000256" key="1">
    <source>
        <dbReference type="SAM" id="Phobius"/>
    </source>
</evidence>
<protein>
    <submittedName>
        <fullName evidence="2">Uncharacterized protein</fullName>
    </submittedName>
</protein>
<keyword evidence="1" id="KW-0812">Transmembrane</keyword>
<keyword evidence="1" id="KW-0472">Membrane</keyword>
<sequence>MSGIVSDVRHLIYYSFIIWMKKPGEERGEAFSYHQHSQFKTMAIFLSILLIIEGVIVSFSRTNVE</sequence>
<dbReference type="Proteomes" id="UP000304148">
    <property type="component" value="Chromosome"/>
</dbReference>
<keyword evidence="1" id="KW-1133">Transmembrane helix</keyword>
<evidence type="ECO:0000313" key="2">
    <source>
        <dbReference type="EMBL" id="SYX83604.1"/>
    </source>
</evidence>
<organism evidence="2 3">
    <name type="scientific">Paenibacillus alvei</name>
    <name type="common">Bacillus alvei</name>
    <dbReference type="NCBI Taxonomy" id="44250"/>
    <lineage>
        <taxon>Bacteria</taxon>
        <taxon>Bacillati</taxon>
        <taxon>Bacillota</taxon>
        <taxon>Bacilli</taxon>
        <taxon>Bacillales</taxon>
        <taxon>Paenibacillaceae</taxon>
        <taxon>Paenibacillus</taxon>
    </lineage>
</organism>
<dbReference type="EMBL" id="LS992241">
    <property type="protein sequence ID" value="SYX83604.1"/>
    <property type="molecule type" value="Genomic_DNA"/>
</dbReference>
<feature type="transmembrane region" description="Helical" evidence="1">
    <location>
        <begin position="42"/>
        <end position="60"/>
    </location>
</feature>
<proteinExistence type="predicted"/>
<gene>
    <name evidence="2" type="ORF">PBLR_12026</name>
</gene>
<dbReference type="AlphaFoldDB" id="A0A383RAS6"/>